<dbReference type="PANTHER" id="PTHR42770">
    <property type="entry name" value="AMINO ACID TRANSPORTER-RELATED"/>
    <property type="match status" value="1"/>
</dbReference>
<comment type="subcellular location">
    <subcellularLocation>
        <location evidence="1">Cell membrane</location>
        <topology evidence="1">Multi-pass membrane protein</topology>
    </subcellularLocation>
</comment>
<evidence type="ECO:0000256" key="2">
    <source>
        <dbReference type="ARBA" id="ARBA00022475"/>
    </source>
</evidence>
<dbReference type="Pfam" id="PF00359">
    <property type="entry name" value="PTS_EIIA_2"/>
    <property type="match status" value="1"/>
</dbReference>
<dbReference type="InterPro" id="IPR016152">
    <property type="entry name" value="PTrfase/Anion_transptr"/>
</dbReference>
<evidence type="ECO:0000256" key="4">
    <source>
        <dbReference type="ARBA" id="ARBA00022989"/>
    </source>
</evidence>
<dbReference type="Proteomes" id="UP000811545">
    <property type="component" value="Unassembled WGS sequence"/>
</dbReference>
<feature type="transmembrane region" description="Helical" evidence="6">
    <location>
        <begin position="183"/>
        <end position="205"/>
    </location>
</feature>
<feature type="transmembrane region" description="Helical" evidence="6">
    <location>
        <begin position="145"/>
        <end position="163"/>
    </location>
</feature>
<dbReference type="PROSITE" id="PS51094">
    <property type="entry name" value="PTS_EIIA_TYPE_2"/>
    <property type="match status" value="1"/>
</dbReference>
<dbReference type="PANTHER" id="PTHR42770:SF7">
    <property type="entry name" value="MEMBRANE PROTEIN"/>
    <property type="match status" value="1"/>
</dbReference>
<evidence type="ECO:0000256" key="3">
    <source>
        <dbReference type="ARBA" id="ARBA00022692"/>
    </source>
</evidence>
<feature type="transmembrane region" description="Helical" evidence="6">
    <location>
        <begin position="314"/>
        <end position="335"/>
    </location>
</feature>
<sequence length="614" mass="67883">MKHGLKKELTLLDIFCATAGAMISSGLFILPGLAFAQAGPAIILSYIIAGILCLPALLSTAELITAMPKAGGNYFYIMRGFGPLLGTVVGFSAWLSSSLKGAFALIGMGAYLILLTDLSLEVIALICCIFFIILNLIGIKEAGRFQVFLVLGFLSTLLVYIVWGTKTVNPENFSPFFAKGLDSVFTMTSFVFISYGGLIEVTTLAEETKNPGRDFPLGMILSLIVVSIVYALVIFVTIGVLNPENLGVSLTPISDGAGVFGGNTLKIIIGVGAFLAFISTANSGIMTASRYPLAMSRDKLLPPGFQKISSKFKTPYTAILFTGFFMITAILFLRLELLVKVASGVLILLYVFANLTLILFRESKISSYQPKFHSPFYPYLQVLGISGGLFLLMGMGMLIIFLTTVFLLLGFIWYKAYAQKRASQDSALIYVLERLVARDKELTSDNLLTELKDIVIERDEVIRDKFHKLIEESKVLDIEEPLKMEDFFKEVSDILGKDLNLEPRELLKKFMKREEESSTVIRKGLAIPHIVVDGRNVFKVLLARAKTGIILPGDKLVHIIFVIVGSHDERNLHLKVLASMAQIAQCPEFDEKWFRARSAEELRNIILLTERRKD</sequence>
<dbReference type="Pfam" id="PF13520">
    <property type="entry name" value="AA_permease_2"/>
    <property type="match status" value="1"/>
</dbReference>
<feature type="transmembrane region" description="Helical" evidence="6">
    <location>
        <begin position="381"/>
        <end position="414"/>
    </location>
</feature>
<dbReference type="Gene3D" id="3.40.930.10">
    <property type="entry name" value="Mannitol-specific EII, Chain A"/>
    <property type="match status" value="1"/>
</dbReference>
<dbReference type="SUPFAM" id="SSF55804">
    <property type="entry name" value="Phoshotransferase/anion transport protein"/>
    <property type="match status" value="1"/>
</dbReference>
<evidence type="ECO:0000313" key="9">
    <source>
        <dbReference type="Proteomes" id="UP000811545"/>
    </source>
</evidence>
<organism evidence="8 9">
    <name type="scientific">Psychracetigena formicireducens</name>
    <dbReference type="NCBI Taxonomy" id="2986056"/>
    <lineage>
        <taxon>Bacteria</taxon>
        <taxon>Bacillati</taxon>
        <taxon>Candidatus Lithacetigenota</taxon>
        <taxon>Candidatus Psychracetigena</taxon>
    </lineage>
</organism>
<feature type="transmembrane region" description="Helical" evidence="6">
    <location>
        <begin position="76"/>
        <end position="96"/>
    </location>
</feature>
<dbReference type="InterPro" id="IPR002293">
    <property type="entry name" value="AA/rel_permease1"/>
</dbReference>
<feature type="transmembrane region" description="Helical" evidence="6">
    <location>
        <begin position="42"/>
        <end position="64"/>
    </location>
</feature>
<evidence type="ECO:0000313" key="8">
    <source>
        <dbReference type="EMBL" id="MBT9145841.1"/>
    </source>
</evidence>
<keyword evidence="3 6" id="KW-0812">Transmembrane</keyword>
<dbReference type="GO" id="GO:0022857">
    <property type="term" value="F:transmembrane transporter activity"/>
    <property type="evidence" value="ECO:0007669"/>
    <property type="project" value="InterPro"/>
</dbReference>
<comment type="caution">
    <text evidence="8">The sequence shown here is derived from an EMBL/GenBank/DDBJ whole genome shotgun (WGS) entry which is preliminary data.</text>
</comment>
<feature type="transmembrane region" description="Helical" evidence="6">
    <location>
        <begin position="217"/>
        <end position="241"/>
    </location>
</feature>
<feature type="transmembrane region" description="Helical" evidence="6">
    <location>
        <begin position="341"/>
        <end position="360"/>
    </location>
</feature>
<accession>A0A9E2F553</accession>
<name>A0A9E2F553_PSYF1</name>
<dbReference type="Gene3D" id="1.20.1740.10">
    <property type="entry name" value="Amino acid/polyamine transporter I"/>
    <property type="match status" value="1"/>
</dbReference>
<feature type="domain" description="PTS EIIA type-2" evidence="7">
    <location>
        <begin position="468"/>
        <end position="609"/>
    </location>
</feature>
<dbReference type="GO" id="GO:0005886">
    <property type="term" value="C:plasma membrane"/>
    <property type="evidence" value="ECO:0007669"/>
    <property type="project" value="UniProtKB-SubCell"/>
</dbReference>
<dbReference type="InterPro" id="IPR002178">
    <property type="entry name" value="PTS_EIIA_type-2_dom"/>
</dbReference>
<feature type="transmembrane region" description="Helical" evidence="6">
    <location>
        <begin position="12"/>
        <end position="36"/>
    </location>
</feature>
<evidence type="ECO:0000259" key="7">
    <source>
        <dbReference type="PROSITE" id="PS51094"/>
    </source>
</evidence>
<feature type="transmembrane region" description="Helical" evidence="6">
    <location>
        <begin position="267"/>
        <end position="293"/>
    </location>
</feature>
<keyword evidence="5 6" id="KW-0472">Membrane</keyword>
<evidence type="ECO:0000256" key="6">
    <source>
        <dbReference type="SAM" id="Phobius"/>
    </source>
</evidence>
<dbReference type="AlphaFoldDB" id="A0A9E2F553"/>
<keyword evidence="2" id="KW-1003">Cell membrane</keyword>
<reference evidence="8 9" key="1">
    <citation type="journal article" date="2021" name="bioRxiv">
        <title>Unique metabolic strategies in Hadean analogues reveal hints for primordial physiology.</title>
        <authorList>
            <person name="Nobu M.K."/>
            <person name="Nakai R."/>
            <person name="Tamazawa S."/>
            <person name="Mori H."/>
            <person name="Toyoda A."/>
            <person name="Ijiri A."/>
            <person name="Suzuki S."/>
            <person name="Kurokawa K."/>
            <person name="Kamagata Y."/>
            <person name="Tamaki H."/>
        </authorList>
    </citation>
    <scope>NUCLEOTIDE SEQUENCE [LARGE SCALE GENOMIC DNA]</scope>
    <source>
        <strain evidence="8">BS525</strain>
    </source>
</reference>
<keyword evidence="4 6" id="KW-1133">Transmembrane helix</keyword>
<gene>
    <name evidence="8" type="primary">yhdG</name>
    <name evidence="8" type="ORF">DDT42_01718</name>
</gene>
<protein>
    <submittedName>
        <fullName evidence="8">Amino acid permease YhdG</fullName>
    </submittedName>
</protein>
<dbReference type="EMBL" id="QLTW01000193">
    <property type="protein sequence ID" value="MBT9145841.1"/>
    <property type="molecule type" value="Genomic_DNA"/>
</dbReference>
<dbReference type="InterPro" id="IPR050367">
    <property type="entry name" value="APC_superfamily"/>
</dbReference>
<proteinExistence type="predicted"/>
<evidence type="ECO:0000256" key="5">
    <source>
        <dbReference type="ARBA" id="ARBA00023136"/>
    </source>
</evidence>
<evidence type="ECO:0000256" key="1">
    <source>
        <dbReference type="ARBA" id="ARBA00004651"/>
    </source>
</evidence>
<feature type="transmembrane region" description="Helical" evidence="6">
    <location>
        <begin position="102"/>
        <end position="133"/>
    </location>
</feature>